<dbReference type="SUPFAM" id="SSF54909">
    <property type="entry name" value="Dimeric alpha+beta barrel"/>
    <property type="match status" value="1"/>
</dbReference>
<dbReference type="AlphaFoldDB" id="A0AA39ZUF4"/>
<keyword evidence="5" id="KW-1185">Reference proteome</keyword>
<accession>A0AA39ZUF4</accession>
<dbReference type="InterPro" id="IPR013097">
    <property type="entry name" value="Dabb"/>
</dbReference>
<feature type="domain" description="Stress-response A/B barrel" evidence="3">
    <location>
        <begin position="48"/>
        <end position="150"/>
    </location>
</feature>
<reference evidence="4" key="1">
    <citation type="submission" date="2023-06" db="EMBL/GenBank/DDBJ databases">
        <title>Genome-scale phylogeny and comparative genomics of the fungal order Sordariales.</title>
        <authorList>
            <consortium name="Lawrence Berkeley National Laboratory"/>
            <person name="Hensen N."/>
            <person name="Bonometti L."/>
            <person name="Westerberg I."/>
            <person name="Brannstrom I.O."/>
            <person name="Guillou S."/>
            <person name="Cros-Aarteil S."/>
            <person name="Calhoun S."/>
            <person name="Haridas S."/>
            <person name="Kuo A."/>
            <person name="Mondo S."/>
            <person name="Pangilinan J."/>
            <person name="Riley R."/>
            <person name="LaButti K."/>
            <person name="Andreopoulos B."/>
            <person name="Lipzen A."/>
            <person name="Chen C."/>
            <person name="Yanf M."/>
            <person name="Daum C."/>
            <person name="Ng V."/>
            <person name="Clum A."/>
            <person name="Steindorff A."/>
            <person name="Ohm R."/>
            <person name="Martin F."/>
            <person name="Silar P."/>
            <person name="Natvig D."/>
            <person name="Lalanne C."/>
            <person name="Gautier V."/>
            <person name="Ament-velasquez S.L."/>
            <person name="Kruys A."/>
            <person name="Hutchinson M.I."/>
            <person name="Powell A.J."/>
            <person name="Barry K."/>
            <person name="Miller A.N."/>
            <person name="Grigoriev I.V."/>
            <person name="Debuchy R."/>
            <person name="Gladieux P."/>
            <person name="Thoren M.H."/>
            <person name="Johannesson H."/>
        </authorList>
    </citation>
    <scope>NUCLEOTIDE SEQUENCE</scope>
    <source>
        <strain evidence="4">SMH2392-1A</strain>
    </source>
</reference>
<proteinExistence type="predicted"/>
<sequence length="155" mass="17098">MVQVQPNVLRIAIASVCALALFIFFDPLGFSFVSTAVRYKGPDTHAAITHIVLFQFKQEADAAAVETACANFLALKESCLSLNSQQPYIKSMTGGKDNSPEGKQDGLTHGFVMQFTTADERNYYLEKDPAHQKFKKEVEPLVQKVTVVDFTAGTF</sequence>
<gene>
    <name evidence="4" type="ORF">B0T26DRAFT_757384</name>
</gene>
<evidence type="ECO:0000313" key="5">
    <source>
        <dbReference type="Proteomes" id="UP001172101"/>
    </source>
</evidence>
<evidence type="ECO:0000259" key="3">
    <source>
        <dbReference type="PROSITE" id="PS51502"/>
    </source>
</evidence>
<protein>
    <submittedName>
        <fullName evidence="4">Stress responsive A/B barrel domain-containing protein</fullName>
    </submittedName>
</protein>
<dbReference type="PROSITE" id="PS51502">
    <property type="entry name" value="S_R_A_B_BARREL"/>
    <property type="match status" value="1"/>
</dbReference>
<comment type="caution">
    <text evidence="4">The sequence shown here is derived from an EMBL/GenBank/DDBJ whole genome shotgun (WGS) entry which is preliminary data.</text>
</comment>
<dbReference type="Proteomes" id="UP001172101">
    <property type="component" value="Unassembled WGS sequence"/>
</dbReference>
<dbReference type="PANTHER" id="PTHR33178:SF10">
    <property type="entry name" value="STRESS-RESPONSE A_B BARREL DOMAIN-CONTAINING PROTEIN"/>
    <property type="match status" value="1"/>
</dbReference>
<keyword evidence="2" id="KW-0812">Transmembrane</keyword>
<name>A0AA39ZUF4_9PEZI</name>
<evidence type="ECO:0000313" key="4">
    <source>
        <dbReference type="EMBL" id="KAK0703892.1"/>
    </source>
</evidence>
<dbReference type="RefSeq" id="XP_060290751.1">
    <property type="nucleotide sequence ID" value="XM_060446239.1"/>
</dbReference>
<dbReference type="InterPro" id="IPR044662">
    <property type="entry name" value="HS1/DABB1-like"/>
</dbReference>
<feature type="transmembrane region" description="Helical" evidence="2">
    <location>
        <begin position="7"/>
        <end position="25"/>
    </location>
</feature>
<keyword evidence="2" id="KW-0472">Membrane</keyword>
<dbReference type="Pfam" id="PF07876">
    <property type="entry name" value="Dabb"/>
    <property type="match status" value="1"/>
</dbReference>
<dbReference type="Gene3D" id="3.30.70.100">
    <property type="match status" value="1"/>
</dbReference>
<dbReference type="EMBL" id="JAUIRO010000008">
    <property type="protein sequence ID" value="KAK0703892.1"/>
    <property type="molecule type" value="Genomic_DNA"/>
</dbReference>
<comment type="subunit">
    <text evidence="1">Homodimer.</text>
</comment>
<dbReference type="PANTHER" id="PTHR33178">
    <property type="match status" value="1"/>
</dbReference>
<dbReference type="SMART" id="SM00886">
    <property type="entry name" value="Dabb"/>
    <property type="match status" value="1"/>
</dbReference>
<evidence type="ECO:0000256" key="1">
    <source>
        <dbReference type="ARBA" id="ARBA00011738"/>
    </source>
</evidence>
<dbReference type="GeneID" id="85329509"/>
<dbReference type="InterPro" id="IPR011008">
    <property type="entry name" value="Dimeric_a/b-barrel"/>
</dbReference>
<evidence type="ECO:0000256" key="2">
    <source>
        <dbReference type="SAM" id="Phobius"/>
    </source>
</evidence>
<organism evidence="4 5">
    <name type="scientific">Lasiosphaeria miniovina</name>
    <dbReference type="NCBI Taxonomy" id="1954250"/>
    <lineage>
        <taxon>Eukaryota</taxon>
        <taxon>Fungi</taxon>
        <taxon>Dikarya</taxon>
        <taxon>Ascomycota</taxon>
        <taxon>Pezizomycotina</taxon>
        <taxon>Sordariomycetes</taxon>
        <taxon>Sordariomycetidae</taxon>
        <taxon>Sordariales</taxon>
        <taxon>Lasiosphaeriaceae</taxon>
        <taxon>Lasiosphaeria</taxon>
    </lineage>
</organism>
<keyword evidence="2" id="KW-1133">Transmembrane helix</keyword>